<sequence>MIEASTCEKNRTHHARSSVASTIPQRTSTTSPATIHNDCYACSASRTFNKSKLFHAGTHSRRAESIQPNRYPTPCFNE</sequence>
<dbReference type="Proteomes" id="UP000762676">
    <property type="component" value="Unassembled WGS sequence"/>
</dbReference>
<feature type="compositionally biased region" description="Polar residues" evidence="1">
    <location>
        <begin position="18"/>
        <end position="32"/>
    </location>
</feature>
<dbReference type="EMBL" id="BMAT01001508">
    <property type="protein sequence ID" value="GFR87374.1"/>
    <property type="molecule type" value="Genomic_DNA"/>
</dbReference>
<protein>
    <recommendedName>
        <fullName evidence="4">C2H2-type domain-containing protein</fullName>
    </recommendedName>
</protein>
<comment type="caution">
    <text evidence="2">The sequence shown here is derived from an EMBL/GenBank/DDBJ whole genome shotgun (WGS) entry which is preliminary data.</text>
</comment>
<proteinExistence type="predicted"/>
<feature type="compositionally biased region" description="Basic and acidic residues" evidence="1">
    <location>
        <begin position="1"/>
        <end position="10"/>
    </location>
</feature>
<name>A0AAV4GPZ5_9GAST</name>
<organism evidence="2 3">
    <name type="scientific">Elysia marginata</name>
    <dbReference type="NCBI Taxonomy" id="1093978"/>
    <lineage>
        <taxon>Eukaryota</taxon>
        <taxon>Metazoa</taxon>
        <taxon>Spiralia</taxon>
        <taxon>Lophotrochozoa</taxon>
        <taxon>Mollusca</taxon>
        <taxon>Gastropoda</taxon>
        <taxon>Heterobranchia</taxon>
        <taxon>Euthyneura</taxon>
        <taxon>Panpulmonata</taxon>
        <taxon>Sacoglossa</taxon>
        <taxon>Placobranchoidea</taxon>
        <taxon>Plakobranchidae</taxon>
        <taxon>Elysia</taxon>
    </lineage>
</organism>
<evidence type="ECO:0000256" key="1">
    <source>
        <dbReference type="SAM" id="MobiDB-lite"/>
    </source>
</evidence>
<feature type="region of interest" description="Disordered" evidence="1">
    <location>
        <begin position="58"/>
        <end position="78"/>
    </location>
</feature>
<accession>A0AAV4GPZ5</accession>
<reference evidence="2 3" key="1">
    <citation type="journal article" date="2021" name="Elife">
        <title>Chloroplast acquisition without the gene transfer in kleptoplastic sea slugs, Plakobranchus ocellatus.</title>
        <authorList>
            <person name="Maeda T."/>
            <person name="Takahashi S."/>
            <person name="Yoshida T."/>
            <person name="Shimamura S."/>
            <person name="Takaki Y."/>
            <person name="Nagai Y."/>
            <person name="Toyoda A."/>
            <person name="Suzuki Y."/>
            <person name="Arimoto A."/>
            <person name="Ishii H."/>
            <person name="Satoh N."/>
            <person name="Nishiyama T."/>
            <person name="Hasebe M."/>
            <person name="Maruyama T."/>
            <person name="Minagawa J."/>
            <person name="Obokata J."/>
            <person name="Shigenobu S."/>
        </authorList>
    </citation>
    <scope>NUCLEOTIDE SEQUENCE [LARGE SCALE GENOMIC DNA]</scope>
</reference>
<evidence type="ECO:0000313" key="3">
    <source>
        <dbReference type="Proteomes" id="UP000762676"/>
    </source>
</evidence>
<gene>
    <name evidence="2" type="ORF">ElyMa_000745500</name>
</gene>
<evidence type="ECO:0000313" key="2">
    <source>
        <dbReference type="EMBL" id="GFR87374.1"/>
    </source>
</evidence>
<dbReference type="AlphaFoldDB" id="A0AAV4GPZ5"/>
<evidence type="ECO:0008006" key="4">
    <source>
        <dbReference type="Google" id="ProtNLM"/>
    </source>
</evidence>
<keyword evidence="3" id="KW-1185">Reference proteome</keyword>
<feature type="region of interest" description="Disordered" evidence="1">
    <location>
        <begin position="1"/>
        <end position="32"/>
    </location>
</feature>